<dbReference type="Gene3D" id="3.10.180.10">
    <property type="entry name" value="2,3-Dihydroxybiphenyl 1,2-Dioxygenase, domain 1"/>
    <property type="match status" value="1"/>
</dbReference>
<evidence type="ECO:0000313" key="2">
    <source>
        <dbReference type="EMBL" id="SCS72689.1"/>
    </source>
</evidence>
<organism evidence="3 5">
    <name type="scientific">Staphylococcus caeli</name>
    <dbReference type="NCBI Taxonomy" id="2201815"/>
    <lineage>
        <taxon>Bacteria</taxon>
        <taxon>Bacillati</taxon>
        <taxon>Bacillota</taxon>
        <taxon>Bacilli</taxon>
        <taxon>Bacillales</taxon>
        <taxon>Staphylococcaceae</taxon>
        <taxon>Staphylococcus</taxon>
    </lineage>
</organism>
<dbReference type="Proteomes" id="UP000095412">
    <property type="component" value="Unassembled WGS sequence"/>
</dbReference>
<accession>A0A1D4KF69</accession>
<evidence type="ECO:0000313" key="3">
    <source>
        <dbReference type="EMBL" id="SCS76009.1"/>
    </source>
</evidence>
<dbReference type="PANTHER" id="PTHR40265:SF1">
    <property type="entry name" value="GLYOXALASE-LIKE DOMAIN-CONTAINING PROTEIN"/>
    <property type="match status" value="1"/>
</dbReference>
<evidence type="ECO:0000313" key="4">
    <source>
        <dbReference type="Proteomes" id="UP000095412"/>
    </source>
</evidence>
<proteinExistence type="predicted"/>
<dbReference type="OrthoDB" id="9111355at2"/>
<dbReference type="PANTHER" id="PTHR40265">
    <property type="entry name" value="BLL2707 PROTEIN"/>
    <property type="match status" value="1"/>
</dbReference>
<dbReference type="RefSeq" id="WP_069995234.1">
    <property type="nucleotide sequence ID" value="NZ_FMPG01000003.1"/>
</dbReference>
<dbReference type="Pfam" id="PF13468">
    <property type="entry name" value="Glyoxalase_3"/>
    <property type="match status" value="1"/>
</dbReference>
<dbReference type="EMBL" id="FMPI01000005">
    <property type="protein sequence ID" value="SCS72689.1"/>
    <property type="molecule type" value="Genomic_DNA"/>
</dbReference>
<sequence length="253" mass="29607">MQNLKLDHLIHYVQQLDNFKYPGHLFTLNQGGQHERLGTFNKLAYINNAYIELLDVYKPDVLQKIVKTDEGRVSFPSKIVQDQYSQGMKTMAFGTTDIEQLKIELEAKGVDVIGPVHMHRENVKGDKTSWKLLYIADPDYRVKPPFFIQWNEHEDVREKKIAPIRQNEFRIKSIDINSTERAHTVRKWQRWFDMELVSESDKTTTLKLKNDDILFKISDGNYSGYKTVTLQDSKTTSPYTLIIRGLSYRFEAD</sequence>
<reference evidence="2 4" key="1">
    <citation type="submission" date="2016-09" db="EMBL/GenBank/DDBJ databases">
        <authorList>
            <consortium name="Pathogen Informatics"/>
            <person name="Sun Q."/>
            <person name="Inoue M."/>
        </authorList>
    </citation>
    <scope>NUCLEOTIDE SEQUENCE [LARGE SCALE GENOMIC DNA]</scope>
    <source>
        <strain evidence="2 4">82C</strain>
    </source>
</reference>
<dbReference type="AlphaFoldDB" id="A0A1D4KF69"/>
<feature type="domain" description="Glyoxalase-like" evidence="1">
    <location>
        <begin position="6"/>
        <end position="192"/>
    </location>
</feature>
<dbReference type="Gene3D" id="2.60.40.4320">
    <property type="match status" value="1"/>
</dbReference>
<name>A0A1D4KF69_9STAP</name>
<dbReference type="InterPro" id="IPR029068">
    <property type="entry name" value="Glyas_Bleomycin-R_OHBP_Dase"/>
</dbReference>
<reference evidence="3 5" key="2">
    <citation type="submission" date="2016-09" db="EMBL/GenBank/DDBJ databases">
        <authorList>
            <consortium name="Pathogen Informatics"/>
        </authorList>
    </citation>
    <scope>NUCLEOTIDE SEQUENCE [LARGE SCALE GENOMIC DNA]</scope>
    <source>
        <strain evidence="3 5">82B</strain>
    </source>
</reference>
<dbReference type="Proteomes" id="UP000095768">
    <property type="component" value="Unassembled WGS sequence"/>
</dbReference>
<evidence type="ECO:0000313" key="5">
    <source>
        <dbReference type="Proteomes" id="UP000095768"/>
    </source>
</evidence>
<evidence type="ECO:0000259" key="1">
    <source>
        <dbReference type="Pfam" id="PF13468"/>
    </source>
</evidence>
<protein>
    <submittedName>
        <fullName evidence="3">Glyoxalase-like domain protein</fullName>
    </submittedName>
</protein>
<keyword evidence="4" id="KW-1185">Reference proteome</keyword>
<dbReference type="InterPro" id="IPR025870">
    <property type="entry name" value="Glyoxalase-like_dom"/>
</dbReference>
<gene>
    <name evidence="3" type="ORF">SAMEA2297795_01078</name>
    <name evidence="2" type="ORF">SAMEA2297796_01025</name>
</gene>
<dbReference type="EMBL" id="FMPG01000003">
    <property type="protein sequence ID" value="SCS76009.1"/>
    <property type="molecule type" value="Genomic_DNA"/>
</dbReference>
<dbReference type="SUPFAM" id="SSF54593">
    <property type="entry name" value="Glyoxalase/Bleomycin resistance protein/Dihydroxybiphenyl dioxygenase"/>
    <property type="match status" value="1"/>
</dbReference>